<dbReference type="Proteomes" id="UP000311919">
    <property type="component" value="Unassembled WGS sequence"/>
</dbReference>
<keyword evidence="3 5" id="KW-0863">Zinc-finger</keyword>
<feature type="compositionally biased region" description="Polar residues" evidence="6">
    <location>
        <begin position="149"/>
        <end position="161"/>
    </location>
</feature>
<dbReference type="GO" id="GO:0000978">
    <property type="term" value="F:RNA polymerase II cis-regulatory region sequence-specific DNA binding"/>
    <property type="evidence" value="ECO:0007669"/>
    <property type="project" value="TreeGrafter"/>
</dbReference>
<dbReference type="InterPro" id="IPR036236">
    <property type="entry name" value="Znf_C2H2_sf"/>
</dbReference>
<dbReference type="OrthoDB" id="5428132at2759"/>
<evidence type="ECO:0000256" key="6">
    <source>
        <dbReference type="SAM" id="MobiDB-lite"/>
    </source>
</evidence>
<proteinExistence type="predicted"/>
<evidence type="ECO:0000256" key="5">
    <source>
        <dbReference type="PROSITE-ProRule" id="PRU00042"/>
    </source>
</evidence>
<evidence type="ECO:0000256" key="4">
    <source>
        <dbReference type="ARBA" id="ARBA00022833"/>
    </source>
</evidence>
<keyword evidence="2" id="KW-0677">Repeat</keyword>
<evidence type="ECO:0000259" key="7">
    <source>
        <dbReference type="PROSITE" id="PS50157"/>
    </source>
</evidence>
<comment type="caution">
    <text evidence="8">The sequence shown here is derived from an EMBL/GenBank/DDBJ whole genome shotgun (WGS) entry which is preliminary data.</text>
</comment>
<keyword evidence="4" id="KW-0862">Zinc</keyword>
<dbReference type="FunFam" id="3.30.160.60:FF:000693">
    <property type="entry name" value="Snail family zinc finger 1a"/>
    <property type="match status" value="1"/>
</dbReference>
<evidence type="ECO:0000256" key="2">
    <source>
        <dbReference type="ARBA" id="ARBA00022737"/>
    </source>
</evidence>
<accession>A0A4Z2DI74</accession>
<dbReference type="SMART" id="SM00355">
    <property type="entry name" value="ZnF_C2H2"/>
    <property type="match status" value="4"/>
</dbReference>
<dbReference type="PANTHER" id="PTHR23235:SF120">
    <property type="entry name" value="KRUPPEL-LIKE FACTOR 15"/>
    <property type="match status" value="1"/>
</dbReference>
<feature type="domain" description="C2H2-type" evidence="7">
    <location>
        <begin position="543"/>
        <end position="566"/>
    </location>
</feature>
<keyword evidence="1" id="KW-0479">Metal-binding</keyword>
<feature type="domain" description="C2H2-type" evidence="7">
    <location>
        <begin position="625"/>
        <end position="654"/>
    </location>
</feature>
<dbReference type="GO" id="GO:0000981">
    <property type="term" value="F:DNA-binding transcription factor activity, RNA polymerase II-specific"/>
    <property type="evidence" value="ECO:0007669"/>
    <property type="project" value="TreeGrafter"/>
</dbReference>
<dbReference type="GO" id="GO:0008270">
    <property type="term" value="F:zinc ion binding"/>
    <property type="evidence" value="ECO:0007669"/>
    <property type="project" value="UniProtKB-KW"/>
</dbReference>
<evidence type="ECO:0000256" key="1">
    <source>
        <dbReference type="ARBA" id="ARBA00022723"/>
    </source>
</evidence>
<evidence type="ECO:0000256" key="3">
    <source>
        <dbReference type="ARBA" id="ARBA00022771"/>
    </source>
</evidence>
<sequence>MSTDTWIASHCELNHLTGTTPPSSSSSSLPSLFNVNYMQQFSNAFSKLYSPETKSFSSIKFNDAYLHSNYLNQTIPSNCITEQQQQRQHHQVRQDNNSQTFHEIFQNFLKLFPQIDSLQKSSLQNHEISSDKYAQDLTMNRGGQYDLNTSDFNGSNTTLGTLPSPSEKSSPYDSSLCYSQHLSTDMNKQQMDNQQINHQQVKYIEMEDNEDFHHKSFFNKLHDEEKHQISSELNTFHLLSDHTKLNKLNNLYTTIPTERVVDSVYSINDIIKQDYKSPTKKSSNQIPYQYQRFLKHHNDEQVYDEQHAINLSMKKTNSHKTAVPLLQTEKINHNVDINDSLLSNSTVYEYYSKLMQINYFEWFKYLIYQSSQITGNSSTSSPIPHLLQNNHNYYPPNDKSFDVNNQCNNNNQYSKDFQNMRNLSFHHSNELSSINSDIFKLDHSNNLSNLCSNEHSNLQLNNYQSVMLNRLSTITSTTSSLSSYLPLQSTKYSLHCMTKDASNLKNGICNTKLKNCSTTSILSRTSNTKNVSQALIVNGSNNYACKLCSKVYSQASALKMHVRTHTLPCRCTHCGKSFSRKWLLKGHERTHTGERPYSCSVCSRSFADRSNLRAHMQTHQREKRYSCPQCPRSFSRMSLLNKHMMQCTQSTESNNNTVIRKCNGHIMKTSNYCFPIKFT</sequence>
<keyword evidence="9" id="KW-1185">Reference proteome</keyword>
<feature type="compositionally biased region" description="Low complexity" evidence="6">
    <location>
        <begin position="163"/>
        <end position="174"/>
    </location>
</feature>
<reference evidence="8 9" key="1">
    <citation type="submission" date="2019-03" db="EMBL/GenBank/DDBJ databases">
        <title>An improved genome assembly of the fluke Schistosoma japonicum.</title>
        <authorList>
            <person name="Hu W."/>
            <person name="Luo F."/>
            <person name="Yin M."/>
            <person name="Mo X."/>
            <person name="Sun C."/>
            <person name="Wu Q."/>
            <person name="Zhu B."/>
            <person name="Xiang M."/>
            <person name="Wang J."/>
            <person name="Wang Y."/>
            <person name="Zhang T."/>
            <person name="Xu B."/>
            <person name="Zheng H."/>
            <person name="Feng Z."/>
        </authorList>
    </citation>
    <scope>NUCLEOTIDE SEQUENCE [LARGE SCALE GENOMIC DNA]</scope>
    <source>
        <strain evidence="8">HuSjv2</strain>
        <tissue evidence="8">Worms</tissue>
    </source>
</reference>
<dbReference type="AlphaFoldDB" id="A0A4Z2DI74"/>
<feature type="domain" description="C2H2-type" evidence="7">
    <location>
        <begin position="569"/>
        <end position="596"/>
    </location>
</feature>
<dbReference type="Gene3D" id="3.30.160.60">
    <property type="entry name" value="Classic Zinc Finger"/>
    <property type="match status" value="4"/>
</dbReference>
<dbReference type="PROSITE" id="PS50157">
    <property type="entry name" value="ZINC_FINGER_C2H2_2"/>
    <property type="match status" value="4"/>
</dbReference>
<dbReference type="Pfam" id="PF00096">
    <property type="entry name" value="zf-C2H2"/>
    <property type="match status" value="4"/>
</dbReference>
<dbReference type="EMBL" id="SKCS01000126">
    <property type="protein sequence ID" value="TNN16183.1"/>
    <property type="molecule type" value="Genomic_DNA"/>
</dbReference>
<protein>
    <submittedName>
        <fullName evidence="8">Zinc finger protein</fullName>
    </submittedName>
</protein>
<feature type="region of interest" description="Disordered" evidence="6">
    <location>
        <begin position="149"/>
        <end position="174"/>
    </location>
</feature>
<dbReference type="STRING" id="6182.A0A4Z2DI74"/>
<dbReference type="InterPro" id="IPR013087">
    <property type="entry name" value="Znf_C2H2_type"/>
</dbReference>
<organism evidence="8 9">
    <name type="scientific">Schistosoma japonicum</name>
    <name type="common">Blood fluke</name>
    <dbReference type="NCBI Taxonomy" id="6182"/>
    <lineage>
        <taxon>Eukaryota</taxon>
        <taxon>Metazoa</taxon>
        <taxon>Spiralia</taxon>
        <taxon>Lophotrochozoa</taxon>
        <taxon>Platyhelminthes</taxon>
        <taxon>Trematoda</taxon>
        <taxon>Digenea</taxon>
        <taxon>Strigeidida</taxon>
        <taxon>Schistosomatoidea</taxon>
        <taxon>Schistosomatidae</taxon>
        <taxon>Schistosoma</taxon>
    </lineage>
</organism>
<evidence type="ECO:0000313" key="9">
    <source>
        <dbReference type="Proteomes" id="UP000311919"/>
    </source>
</evidence>
<dbReference type="EMBL" id="SKCS01000126">
    <property type="protein sequence ID" value="TNN16184.1"/>
    <property type="molecule type" value="Genomic_DNA"/>
</dbReference>
<dbReference type="SUPFAM" id="SSF57667">
    <property type="entry name" value="beta-beta-alpha zinc fingers"/>
    <property type="match status" value="2"/>
</dbReference>
<dbReference type="PROSITE" id="PS00028">
    <property type="entry name" value="ZINC_FINGER_C2H2_1"/>
    <property type="match status" value="3"/>
</dbReference>
<evidence type="ECO:0000313" key="8">
    <source>
        <dbReference type="EMBL" id="TNN16184.1"/>
    </source>
</evidence>
<feature type="domain" description="C2H2-type" evidence="7">
    <location>
        <begin position="597"/>
        <end position="624"/>
    </location>
</feature>
<dbReference type="PANTHER" id="PTHR23235">
    <property type="entry name" value="KRUEPPEL-LIKE TRANSCRIPTION FACTOR"/>
    <property type="match status" value="1"/>
</dbReference>
<gene>
    <name evidence="8" type="ORF">EWB00_000661</name>
</gene>
<name>A0A4Z2DI74_SCHJA</name>
<dbReference type="FunFam" id="3.30.160.60:FF:000100">
    <property type="entry name" value="Zinc finger 45-like"/>
    <property type="match status" value="2"/>
</dbReference>